<dbReference type="EMBL" id="CP035495">
    <property type="protein sequence ID" value="QAY64508.1"/>
    <property type="molecule type" value="Genomic_DNA"/>
</dbReference>
<dbReference type="OrthoDB" id="3742900at2"/>
<keyword evidence="3" id="KW-1185">Reference proteome</keyword>
<feature type="transmembrane region" description="Helical" evidence="1">
    <location>
        <begin position="117"/>
        <end position="139"/>
    </location>
</feature>
<name>A0A4P6F2C8_9MICO</name>
<feature type="transmembrane region" description="Helical" evidence="1">
    <location>
        <begin position="86"/>
        <end position="105"/>
    </location>
</feature>
<sequence length="189" mass="19286">MVAGRGSADDVLTALAPGWLGGIVLAVSQLALVPNLVVWASAWIAGPGFAVGQGTTFSPRAVVDGPLPALPVLAALPRPDWTGANVLWAPAVVVLCGALGGWFVWRRLEPSLVRWTDVAWSLGGLAFTAGAGAAVLQWWAGGAAGAGRLSLVGANPLAVAGFVTLEVLLGAAIVVVPAHSRPWRYVTSR</sequence>
<gene>
    <name evidence="2" type="ORF">ET495_16255</name>
</gene>
<accession>A0A4P6F2C8</accession>
<evidence type="ECO:0000256" key="1">
    <source>
        <dbReference type="SAM" id="Phobius"/>
    </source>
</evidence>
<evidence type="ECO:0000313" key="3">
    <source>
        <dbReference type="Proteomes" id="UP000291758"/>
    </source>
</evidence>
<protein>
    <submittedName>
        <fullName evidence="2">Uncharacterized protein</fullName>
    </submittedName>
</protein>
<reference evidence="2 3" key="1">
    <citation type="submission" date="2019-01" db="EMBL/GenBank/DDBJ databases">
        <title>Genome sequencing of strain 2JSPR-7.</title>
        <authorList>
            <person name="Heo J."/>
            <person name="Kim S.-J."/>
            <person name="Kim J.-S."/>
            <person name="Hong S.-B."/>
            <person name="Kwon S.-W."/>
        </authorList>
    </citation>
    <scope>NUCLEOTIDE SEQUENCE [LARGE SCALE GENOMIC DNA]</scope>
    <source>
        <strain evidence="2 3">2JSPR-7</strain>
    </source>
</reference>
<keyword evidence="1" id="KW-1133">Transmembrane helix</keyword>
<feature type="transmembrane region" description="Helical" evidence="1">
    <location>
        <begin position="12"/>
        <end position="33"/>
    </location>
</feature>
<feature type="transmembrane region" description="Helical" evidence="1">
    <location>
        <begin position="159"/>
        <end position="179"/>
    </location>
</feature>
<keyword evidence="1" id="KW-0812">Transmembrane</keyword>
<organism evidence="2 3">
    <name type="scientific">Xylanimonas allomyrinae</name>
    <dbReference type="NCBI Taxonomy" id="2509459"/>
    <lineage>
        <taxon>Bacteria</taxon>
        <taxon>Bacillati</taxon>
        <taxon>Actinomycetota</taxon>
        <taxon>Actinomycetes</taxon>
        <taxon>Micrococcales</taxon>
        <taxon>Promicromonosporaceae</taxon>
        <taxon>Xylanimonas</taxon>
    </lineage>
</organism>
<dbReference type="Proteomes" id="UP000291758">
    <property type="component" value="Chromosome"/>
</dbReference>
<dbReference type="Pfam" id="PF19877">
    <property type="entry name" value="DUF6350"/>
    <property type="match status" value="1"/>
</dbReference>
<proteinExistence type="predicted"/>
<keyword evidence="1" id="KW-0472">Membrane</keyword>
<dbReference type="AlphaFoldDB" id="A0A4P6F2C8"/>
<dbReference type="KEGG" id="xyl:ET495_16255"/>
<evidence type="ECO:0000313" key="2">
    <source>
        <dbReference type="EMBL" id="QAY64508.1"/>
    </source>
</evidence>
<dbReference type="InterPro" id="IPR045931">
    <property type="entry name" value="DUF6350"/>
</dbReference>